<evidence type="ECO:0000313" key="3">
    <source>
        <dbReference type="Proteomes" id="UP000572680"/>
    </source>
</evidence>
<gene>
    <name evidence="2" type="ORF">HNR61_002632</name>
</gene>
<dbReference type="AlphaFoldDB" id="A0A7W3LMR5"/>
<name>A0A7W3LMR5_ACTNM</name>
<protein>
    <submittedName>
        <fullName evidence="2">Uncharacterized protein</fullName>
    </submittedName>
</protein>
<evidence type="ECO:0000256" key="1">
    <source>
        <dbReference type="SAM" id="MobiDB-lite"/>
    </source>
</evidence>
<organism evidence="2 3">
    <name type="scientific">Actinomadura namibiensis</name>
    <dbReference type="NCBI Taxonomy" id="182080"/>
    <lineage>
        <taxon>Bacteria</taxon>
        <taxon>Bacillati</taxon>
        <taxon>Actinomycetota</taxon>
        <taxon>Actinomycetes</taxon>
        <taxon>Streptosporangiales</taxon>
        <taxon>Thermomonosporaceae</taxon>
        <taxon>Actinomadura</taxon>
    </lineage>
</organism>
<dbReference type="Gene3D" id="2.60.120.560">
    <property type="entry name" value="Exo-inulinase, domain 1"/>
    <property type="match status" value="1"/>
</dbReference>
<accession>A0A7W3LMR5</accession>
<dbReference type="InterPro" id="IPR011009">
    <property type="entry name" value="Kinase-like_dom_sf"/>
</dbReference>
<dbReference type="Gene3D" id="1.10.510.10">
    <property type="entry name" value="Transferase(Phosphotransferase) domain 1"/>
    <property type="match status" value="1"/>
</dbReference>
<dbReference type="SUPFAM" id="SSF56112">
    <property type="entry name" value="Protein kinase-like (PK-like)"/>
    <property type="match status" value="1"/>
</dbReference>
<proteinExistence type="predicted"/>
<feature type="region of interest" description="Disordered" evidence="1">
    <location>
        <begin position="72"/>
        <end position="103"/>
    </location>
</feature>
<dbReference type="EMBL" id="JACJIA010000003">
    <property type="protein sequence ID" value="MBA8951001.1"/>
    <property type="molecule type" value="Genomic_DNA"/>
</dbReference>
<feature type="region of interest" description="Disordered" evidence="1">
    <location>
        <begin position="130"/>
        <end position="159"/>
    </location>
</feature>
<dbReference type="Proteomes" id="UP000572680">
    <property type="component" value="Unassembled WGS sequence"/>
</dbReference>
<reference evidence="2 3" key="1">
    <citation type="submission" date="2020-08" db="EMBL/GenBank/DDBJ databases">
        <title>Genomic Encyclopedia of Type Strains, Phase IV (KMG-IV): sequencing the most valuable type-strain genomes for metagenomic binning, comparative biology and taxonomic classification.</title>
        <authorList>
            <person name="Goeker M."/>
        </authorList>
    </citation>
    <scope>NUCLEOTIDE SEQUENCE [LARGE SCALE GENOMIC DNA]</scope>
    <source>
        <strain evidence="2 3">DSM 44197</strain>
    </source>
</reference>
<comment type="caution">
    <text evidence="2">The sequence shown here is derived from an EMBL/GenBank/DDBJ whole genome shotgun (WGS) entry which is preliminary data.</text>
</comment>
<keyword evidence="3" id="KW-1185">Reference proteome</keyword>
<sequence length="345" mass="36646">MFAWGCVVAFAGTGRAPFAGATVSEALYRISHEPPDLEGLDPALVEPVGAALAKDPAERPTPQDLLVRLTGHAAPARADPGRTAVDPGRTTVEPAPARPRRGRRPLVAGGAALLALGVALGAAGQARLGDGFRPRGKTPATAQAPSPGTPFFPKDGFDNDRGGWDGTGCGVYRDHSLQVSTDTTDATEEYCSLPGERAVADGRTLHEVSVSFASGGSSGYAGLYVLNRENSDDEGSRYEAMLRWDGVLRLRKVVDDDPVRGAVRTVELPGFRAQQANRLQVEVDLTGRATGLRVWVNGRRVLEFTDSARPLRRGTDALAVHQADGADETSDAMARFDDFIITRLH</sequence>
<evidence type="ECO:0000313" key="2">
    <source>
        <dbReference type="EMBL" id="MBA8951001.1"/>
    </source>
</evidence>